<organism evidence="3 4">
    <name type="scientific">Champsocephalus gunnari</name>
    <name type="common">Mackerel icefish</name>
    <dbReference type="NCBI Taxonomy" id="52237"/>
    <lineage>
        <taxon>Eukaryota</taxon>
        <taxon>Metazoa</taxon>
        <taxon>Chordata</taxon>
        <taxon>Craniata</taxon>
        <taxon>Vertebrata</taxon>
        <taxon>Euteleostomi</taxon>
        <taxon>Actinopterygii</taxon>
        <taxon>Neopterygii</taxon>
        <taxon>Teleostei</taxon>
        <taxon>Neoteleostei</taxon>
        <taxon>Acanthomorphata</taxon>
        <taxon>Eupercaria</taxon>
        <taxon>Perciformes</taxon>
        <taxon>Notothenioidei</taxon>
        <taxon>Channichthyidae</taxon>
        <taxon>Champsocephalus</taxon>
    </lineage>
</organism>
<accession>A0AAN8HLY0</accession>
<comment type="caution">
    <text evidence="3">The sequence shown here is derived from an EMBL/GenBank/DDBJ whole genome shotgun (WGS) entry which is preliminary data.</text>
</comment>
<dbReference type="PANTHER" id="PTHR11199">
    <property type="entry name" value="STROMAL ANTIGEN"/>
    <property type="match status" value="1"/>
</dbReference>
<dbReference type="GO" id="GO:0003682">
    <property type="term" value="F:chromatin binding"/>
    <property type="evidence" value="ECO:0007669"/>
    <property type="project" value="TreeGrafter"/>
</dbReference>
<protein>
    <submittedName>
        <fullName evidence="3">Uncharacterized protein</fullName>
    </submittedName>
</protein>
<proteinExistence type="inferred from homology"/>
<feature type="region of interest" description="Disordered" evidence="2">
    <location>
        <begin position="1"/>
        <end position="46"/>
    </location>
</feature>
<dbReference type="Proteomes" id="UP001331515">
    <property type="component" value="Unassembled WGS sequence"/>
</dbReference>
<dbReference type="GO" id="GO:0005634">
    <property type="term" value="C:nucleus"/>
    <property type="evidence" value="ECO:0007669"/>
    <property type="project" value="TreeGrafter"/>
</dbReference>
<dbReference type="EMBL" id="JAURVH010001523">
    <property type="protein sequence ID" value="KAK5920736.1"/>
    <property type="molecule type" value="Genomic_DNA"/>
</dbReference>
<evidence type="ECO:0000256" key="1">
    <source>
        <dbReference type="ARBA" id="ARBA00005486"/>
    </source>
</evidence>
<reference evidence="3 4" key="1">
    <citation type="journal article" date="2023" name="Mol. Biol. Evol.">
        <title>Genomics of Secondarily Temperate Adaptation in the Only Non-Antarctic Icefish.</title>
        <authorList>
            <person name="Rivera-Colon A.G."/>
            <person name="Rayamajhi N."/>
            <person name="Minhas B.F."/>
            <person name="Madrigal G."/>
            <person name="Bilyk K.T."/>
            <person name="Yoon V."/>
            <person name="Hune M."/>
            <person name="Gregory S."/>
            <person name="Cheng C.H.C."/>
            <person name="Catchen J.M."/>
        </authorList>
    </citation>
    <scope>NUCLEOTIDE SEQUENCE [LARGE SCALE GENOMIC DNA]</scope>
    <source>
        <tissue evidence="3">White muscle</tissue>
    </source>
</reference>
<gene>
    <name evidence="3" type="ORF">CgunFtcFv8_024512</name>
</gene>
<keyword evidence="4" id="KW-1185">Reference proteome</keyword>
<dbReference type="PANTHER" id="PTHR11199:SF0">
    <property type="entry name" value="LD34181P-RELATED"/>
    <property type="match status" value="1"/>
</dbReference>
<dbReference type="InterPro" id="IPR039662">
    <property type="entry name" value="Cohesin_Scc3/SA"/>
</dbReference>
<dbReference type="GO" id="GO:0007062">
    <property type="term" value="P:sister chromatid cohesion"/>
    <property type="evidence" value="ECO:0007669"/>
    <property type="project" value="TreeGrafter"/>
</dbReference>
<evidence type="ECO:0000256" key="2">
    <source>
        <dbReference type="SAM" id="MobiDB-lite"/>
    </source>
</evidence>
<sequence>MIPEPTASAATRASKQRKNSHDEANSSAAVNQSEDESGNENRQKSATVIDDWIEAYQKDRDTSLIDLISFFIQCSGCKG</sequence>
<evidence type="ECO:0000313" key="3">
    <source>
        <dbReference type="EMBL" id="KAK5920736.1"/>
    </source>
</evidence>
<dbReference type="GO" id="GO:0000785">
    <property type="term" value="C:chromatin"/>
    <property type="evidence" value="ECO:0007669"/>
    <property type="project" value="TreeGrafter"/>
</dbReference>
<dbReference type="GO" id="GO:0008278">
    <property type="term" value="C:cohesin complex"/>
    <property type="evidence" value="ECO:0007669"/>
    <property type="project" value="TreeGrafter"/>
</dbReference>
<comment type="similarity">
    <text evidence="1">Belongs to the SCC3 family.</text>
</comment>
<name>A0AAN8HLY0_CHAGU</name>
<evidence type="ECO:0000313" key="4">
    <source>
        <dbReference type="Proteomes" id="UP001331515"/>
    </source>
</evidence>
<dbReference type="AlphaFoldDB" id="A0AAN8HLY0"/>